<feature type="compositionally biased region" description="Polar residues" evidence="2">
    <location>
        <begin position="82"/>
        <end position="92"/>
    </location>
</feature>
<gene>
    <name evidence="4" type="ORF">QBC33DRAFT_562996</name>
</gene>
<dbReference type="InterPro" id="IPR027417">
    <property type="entry name" value="P-loop_NTPase"/>
</dbReference>
<dbReference type="SUPFAM" id="SSF53474">
    <property type="entry name" value="alpha/beta-Hydrolases"/>
    <property type="match status" value="1"/>
</dbReference>
<reference evidence="4" key="1">
    <citation type="submission" date="2023-06" db="EMBL/GenBank/DDBJ databases">
        <title>Genome-scale phylogeny and comparative genomics of the fungal order Sordariales.</title>
        <authorList>
            <consortium name="Lawrence Berkeley National Laboratory"/>
            <person name="Hensen N."/>
            <person name="Bonometti L."/>
            <person name="Westerberg I."/>
            <person name="Brannstrom I.O."/>
            <person name="Guillou S."/>
            <person name="Cros-Aarteil S."/>
            <person name="Calhoun S."/>
            <person name="Haridas S."/>
            <person name="Kuo A."/>
            <person name="Mondo S."/>
            <person name="Pangilinan J."/>
            <person name="Riley R."/>
            <person name="Labutti K."/>
            <person name="Andreopoulos B."/>
            <person name="Lipzen A."/>
            <person name="Chen C."/>
            <person name="Yanf M."/>
            <person name="Daum C."/>
            <person name="Ng V."/>
            <person name="Clum A."/>
            <person name="Steindorff A."/>
            <person name="Ohm R."/>
            <person name="Martin F."/>
            <person name="Silar P."/>
            <person name="Natvig D."/>
            <person name="Lalanne C."/>
            <person name="Gautier V."/>
            <person name="Ament-Velasquez S.L."/>
            <person name="Kruys A."/>
            <person name="Hutchinson M.I."/>
            <person name="Powell A.J."/>
            <person name="Barry K."/>
            <person name="Miller A.N."/>
            <person name="Grigoriev I.V."/>
            <person name="Debuchy R."/>
            <person name="Gladieux P."/>
            <person name="Thoren M.H."/>
            <person name="Johannesson H."/>
        </authorList>
    </citation>
    <scope>NUCLEOTIDE SEQUENCE</scope>
    <source>
        <strain evidence="4">8032-3</strain>
    </source>
</reference>
<dbReference type="EMBL" id="MU839029">
    <property type="protein sequence ID" value="KAK1763216.1"/>
    <property type="molecule type" value="Genomic_DNA"/>
</dbReference>
<dbReference type="Gene3D" id="3.40.50.300">
    <property type="entry name" value="P-loop containing nucleotide triphosphate hydrolases"/>
    <property type="match status" value="1"/>
</dbReference>
<evidence type="ECO:0000256" key="1">
    <source>
        <dbReference type="ARBA" id="ARBA00022737"/>
    </source>
</evidence>
<sequence length="1073" mass="119514">MNPDASGLDPPEGSAAVAEAVGPARPQLSKRGVADTGVSIVYEPNSEPVIDIVFIHGLQGHPFKTWAFETNNGRKDSHDSSRQGGTSPSTGRKISAKLKNYISRLSSAKSVPQELVDQGSSHVFWPRDLLPMQCPQARILVVGYDTVIAKHQFARAANKNSIFTHSKDIVNDLSRSRPKGRPIIFVAHSLGGIIVKEVLAMCSTSSNEEFEDILMSTTRVVFLGTPHRGSSAARIGEIARKAASMLLMDTNARILDSLALRNSDLERCQDIFSSLWYKHNFSVKTFQEGLPLKTPILFGQSKMAKVVPDVSSCLGYSRERAETLDADHRSMCRYESALDPNYRKVSEELRAVYSGFLHKVDLDEVVMKASLPPAKPTLTCSDQEQLEYFRFPQMLLRQHTINSPAENTCQWLSETTAFRDWIERRNVHVHFGLLQITGKPGSGKSTLVKRIYQVTRSSLRAADGNFVAGFFFNARGDTLERCAAGLFRSLLYQIGNLHPSCLGSIKEYTVTELAGLEDDPAKYLNVLMSIVEEIFSTKAIAPRRSIIFIDALDECDPDEASETGYFFARLVKSAYKAGIKLDVCISRREYPSLTIRDCQELCMETYNAQDIRQYISQRLETVGIAPGDAKLLQDQISQRSNGIFLWVVLAVEGVLNDVENGKNAKYILKRTKALPKALKDLFGTLLKEMDPEDREISLRLFQWAVLATNRLRLREWHHILAFVREPPPVSLKEWRESEHHTETDGQLERQIRRLSQGLLEVKGVVDSIIPEENGDVGSILAGAGSLDSTTGDTRFLQPIHESVAEFLVEGHSNKFFLKAPDYDFTGEGHLSIVATCLDYIGISELDGYIAARGAGSPRRLRRRRSATSFMSSASAYSSRYGSRRNSQPAAAAERARVILTAAEVVAGWSPVRESEPEQFEQTAPSPALTWPRELDIGESAGGDTSEDSVRALADHPDLELESDRDASSWYDGDRNSNRSINLSIAGSKTSQTLEEYPALASYAINRLFVHAKDGFKHGADPKEVLRRLIVQDRWSRWFALQESTTRIPTCMSFLISRELNTWASLADQPGYFT</sequence>
<dbReference type="PANTHER" id="PTHR10039:SF5">
    <property type="entry name" value="NACHT DOMAIN-CONTAINING PROTEIN"/>
    <property type="match status" value="1"/>
</dbReference>
<protein>
    <recommendedName>
        <fullName evidence="3">Nephrocystin 3-like N-terminal domain-containing protein</fullName>
    </recommendedName>
</protein>
<dbReference type="PANTHER" id="PTHR10039">
    <property type="entry name" value="AMELOGENIN"/>
    <property type="match status" value="1"/>
</dbReference>
<dbReference type="AlphaFoldDB" id="A0AAJ0BS05"/>
<feature type="domain" description="Nephrocystin 3-like N-terminal" evidence="3">
    <location>
        <begin position="407"/>
        <end position="586"/>
    </location>
</feature>
<dbReference type="Proteomes" id="UP001244011">
    <property type="component" value="Unassembled WGS sequence"/>
</dbReference>
<keyword evidence="1" id="KW-0677">Repeat</keyword>
<dbReference type="Gene3D" id="3.40.50.1820">
    <property type="entry name" value="alpha/beta hydrolase"/>
    <property type="match status" value="1"/>
</dbReference>
<comment type="caution">
    <text evidence="4">The sequence shown here is derived from an EMBL/GenBank/DDBJ whole genome shotgun (WGS) entry which is preliminary data.</text>
</comment>
<dbReference type="InterPro" id="IPR029058">
    <property type="entry name" value="AB_hydrolase_fold"/>
</dbReference>
<dbReference type="Pfam" id="PF24883">
    <property type="entry name" value="NPHP3_N"/>
    <property type="match status" value="1"/>
</dbReference>
<evidence type="ECO:0000259" key="3">
    <source>
        <dbReference type="Pfam" id="PF24883"/>
    </source>
</evidence>
<feature type="region of interest" description="Disordered" evidence="2">
    <location>
        <begin position="1"/>
        <end position="24"/>
    </location>
</feature>
<feature type="region of interest" description="Disordered" evidence="2">
    <location>
        <begin position="69"/>
        <end position="93"/>
    </location>
</feature>
<accession>A0AAJ0BS05</accession>
<feature type="compositionally biased region" description="Basic and acidic residues" evidence="2">
    <location>
        <begin position="72"/>
        <end position="81"/>
    </location>
</feature>
<dbReference type="InterPro" id="IPR056884">
    <property type="entry name" value="NPHP3-like_N"/>
</dbReference>
<dbReference type="GeneID" id="85313432"/>
<keyword evidence="5" id="KW-1185">Reference proteome</keyword>
<dbReference type="RefSeq" id="XP_060279429.1">
    <property type="nucleotide sequence ID" value="XM_060430245.1"/>
</dbReference>
<name>A0AAJ0BS05_9PEZI</name>
<evidence type="ECO:0000313" key="5">
    <source>
        <dbReference type="Proteomes" id="UP001244011"/>
    </source>
</evidence>
<evidence type="ECO:0000313" key="4">
    <source>
        <dbReference type="EMBL" id="KAK1763216.1"/>
    </source>
</evidence>
<evidence type="ECO:0000256" key="2">
    <source>
        <dbReference type="SAM" id="MobiDB-lite"/>
    </source>
</evidence>
<proteinExistence type="predicted"/>
<organism evidence="4 5">
    <name type="scientific">Phialemonium atrogriseum</name>
    <dbReference type="NCBI Taxonomy" id="1093897"/>
    <lineage>
        <taxon>Eukaryota</taxon>
        <taxon>Fungi</taxon>
        <taxon>Dikarya</taxon>
        <taxon>Ascomycota</taxon>
        <taxon>Pezizomycotina</taxon>
        <taxon>Sordariomycetes</taxon>
        <taxon>Sordariomycetidae</taxon>
        <taxon>Cephalothecales</taxon>
        <taxon>Cephalothecaceae</taxon>
        <taxon>Phialemonium</taxon>
    </lineage>
</organism>
<dbReference type="SUPFAM" id="SSF52540">
    <property type="entry name" value="P-loop containing nucleoside triphosphate hydrolases"/>
    <property type="match status" value="1"/>
</dbReference>
<feature type="region of interest" description="Disordered" evidence="2">
    <location>
        <begin position="911"/>
        <end position="949"/>
    </location>
</feature>